<reference evidence="4" key="1">
    <citation type="submission" date="2021-01" db="EMBL/GenBank/DDBJ databases">
        <authorList>
            <person name="Corre E."/>
            <person name="Pelletier E."/>
            <person name="Niang G."/>
            <person name="Scheremetjew M."/>
            <person name="Finn R."/>
            <person name="Kale V."/>
            <person name="Holt S."/>
            <person name="Cochrane G."/>
            <person name="Meng A."/>
            <person name="Brown T."/>
            <person name="Cohen L."/>
        </authorList>
    </citation>
    <scope>NUCLEOTIDE SEQUENCE</scope>
    <source>
        <strain evidence="4">PLY182g</strain>
    </source>
</reference>
<evidence type="ECO:0000313" key="4">
    <source>
        <dbReference type="EMBL" id="CAD8609095.1"/>
    </source>
</evidence>
<gene>
    <name evidence="4" type="ORF">CPEL01642_LOCUS12473</name>
</gene>
<feature type="chain" id="PRO_5031242613" description="Nudix hydrolase domain-containing protein" evidence="2">
    <location>
        <begin position="22"/>
        <end position="196"/>
    </location>
</feature>
<dbReference type="AlphaFoldDB" id="A0A7S0LCR6"/>
<feature type="signal peptide" evidence="2">
    <location>
        <begin position="1"/>
        <end position="21"/>
    </location>
</feature>
<dbReference type="PROSITE" id="PS51462">
    <property type="entry name" value="NUDIX"/>
    <property type="match status" value="1"/>
</dbReference>
<dbReference type="GO" id="GO:0016787">
    <property type="term" value="F:hydrolase activity"/>
    <property type="evidence" value="ECO:0007669"/>
    <property type="project" value="UniProtKB-KW"/>
</dbReference>
<keyword evidence="2" id="KW-0732">Signal</keyword>
<dbReference type="InterPro" id="IPR020084">
    <property type="entry name" value="NUDIX_hydrolase_CS"/>
</dbReference>
<dbReference type="PROSITE" id="PS00893">
    <property type="entry name" value="NUDIX_BOX"/>
    <property type="match status" value="1"/>
</dbReference>
<sequence length="196" mass="21640">MVVRGGLLPLLLWHLAPRRHACLDSRFAPTMHFSSDSVAAPAQPAQSQSCSGSLPKYCCAILSSADGDDSLLVELRDPKAAAAAGKLTCFGGKREADEPPLACVLRELAEELGGWQPERMPTRSIDLYVHDELIAWFYDAQGPGRDVPIDYEPGREGIWIAEADLLRDPRLSEWHEVVLQARRNGELRADFPPRVL</sequence>
<accession>A0A7S0LCR6</accession>
<evidence type="ECO:0000256" key="2">
    <source>
        <dbReference type="SAM" id="SignalP"/>
    </source>
</evidence>
<evidence type="ECO:0000256" key="1">
    <source>
        <dbReference type="ARBA" id="ARBA00022801"/>
    </source>
</evidence>
<proteinExistence type="predicted"/>
<dbReference type="Gene3D" id="3.90.79.10">
    <property type="entry name" value="Nucleoside Triphosphate Pyrophosphohydrolase"/>
    <property type="match status" value="1"/>
</dbReference>
<dbReference type="Pfam" id="PF00293">
    <property type="entry name" value="NUDIX"/>
    <property type="match status" value="1"/>
</dbReference>
<organism evidence="4">
    <name type="scientific">Coccolithus braarudii</name>
    <dbReference type="NCBI Taxonomy" id="221442"/>
    <lineage>
        <taxon>Eukaryota</taxon>
        <taxon>Haptista</taxon>
        <taxon>Haptophyta</taxon>
        <taxon>Prymnesiophyceae</taxon>
        <taxon>Coccolithales</taxon>
        <taxon>Coccolithaceae</taxon>
        <taxon>Coccolithus</taxon>
    </lineage>
</organism>
<protein>
    <recommendedName>
        <fullName evidence="3">Nudix hydrolase domain-containing protein</fullName>
    </recommendedName>
</protein>
<keyword evidence="1" id="KW-0378">Hydrolase</keyword>
<dbReference type="InterPro" id="IPR000086">
    <property type="entry name" value="NUDIX_hydrolase_dom"/>
</dbReference>
<name>A0A7S0LCR6_9EUKA</name>
<feature type="domain" description="Nudix hydrolase" evidence="3">
    <location>
        <begin position="52"/>
        <end position="182"/>
    </location>
</feature>
<dbReference type="InterPro" id="IPR015797">
    <property type="entry name" value="NUDIX_hydrolase-like_dom_sf"/>
</dbReference>
<evidence type="ECO:0000259" key="3">
    <source>
        <dbReference type="PROSITE" id="PS51462"/>
    </source>
</evidence>
<dbReference type="EMBL" id="HBEY01026384">
    <property type="protein sequence ID" value="CAD8609095.1"/>
    <property type="molecule type" value="Transcribed_RNA"/>
</dbReference>
<dbReference type="SUPFAM" id="SSF55811">
    <property type="entry name" value="Nudix"/>
    <property type="match status" value="1"/>
</dbReference>